<evidence type="ECO:0000256" key="1">
    <source>
        <dbReference type="ARBA" id="ARBA00022527"/>
    </source>
</evidence>
<dbReference type="InterPro" id="IPR006597">
    <property type="entry name" value="Sel1-like"/>
</dbReference>
<dbReference type="Gene3D" id="1.25.40.10">
    <property type="entry name" value="Tetratricopeptide repeat domain"/>
    <property type="match status" value="1"/>
</dbReference>
<dbReference type="PROSITE" id="PS00108">
    <property type="entry name" value="PROTEIN_KINASE_ST"/>
    <property type="match status" value="1"/>
</dbReference>
<proteinExistence type="predicted"/>
<dbReference type="InterPro" id="IPR017441">
    <property type="entry name" value="Protein_kinase_ATP_BS"/>
</dbReference>
<evidence type="ECO:0000256" key="2">
    <source>
        <dbReference type="ARBA" id="ARBA00022741"/>
    </source>
</evidence>
<comment type="caution">
    <text evidence="6">The sequence shown here is derived from an EMBL/GenBank/DDBJ whole genome shotgun (WGS) entry which is preliminary data.</text>
</comment>
<sequence length="620" mass="70920">MIDDDLVDLSQYELTSEGLGSGGYGDVFKVKKKDTGELFAAKIFKSNVLGDTQQKIYFEREIKLSRIVKHPAVIGFAGFSQTDFSGNFYPVLLTEYMKNGCLSKLFNKLRKKEKTGWNNTKMIINIIGIAIGMRYLNENGIIHRDLKPPNILLDDNLYPKIADFGTARILEKNDKNLTNTIGTPYYMAPEVSETDEYSFEVDVFSFAMILYEFYTLRPPIVPGKGGYKVIDNIIAGARPDQDVIPAGPIKELIQKCWHSAPGERPKFEEIIQIYTKTRDFWPEDVNEMEVEEYLHKFGLSLDPDKIVNFPIGATINNGPADDDISEQVMNTTSIIKLKALLLEYISNMEYVPEDCRETENDEDDIISELDVSDEDEYTEATDNHDPDSLYYIASSYLKGNDPFPTDLYYAFKYMKEAVVYGSKNALYGLAYLFKPKEESSDEECEECFYNALQIGVELGNPVCSYVLGLMYSIGIHGIEKNYVMSLVFFKHAADLKYPNAMFRYADRLRNIVNKKFSDEELQEMREKSTEILDDISNFSTRTNKLRNTAKRLFTTIQIPGLADFVSRIYYQKVLDLPDSSDRTLNRLKKDASDKLDNLGANKIVEDFSQDQYKYLFKTLA</sequence>
<dbReference type="PANTHER" id="PTHR23257">
    <property type="entry name" value="SERINE-THREONINE PROTEIN KINASE"/>
    <property type="match status" value="1"/>
</dbReference>
<keyword evidence="1" id="KW-0808">Transferase</keyword>
<dbReference type="PROSITE" id="PS50011">
    <property type="entry name" value="PROTEIN_KINASE_DOM"/>
    <property type="match status" value="1"/>
</dbReference>
<keyword evidence="1" id="KW-0418">Kinase</keyword>
<protein>
    <recommendedName>
        <fullName evidence="5">Protein kinase domain-containing protein</fullName>
    </recommendedName>
</protein>
<evidence type="ECO:0000259" key="5">
    <source>
        <dbReference type="PROSITE" id="PS50011"/>
    </source>
</evidence>
<dbReference type="InterPro" id="IPR008271">
    <property type="entry name" value="Ser/Thr_kinase_AS"/>
</dbReference>
<dbReference type="InterPro" id="IPR000719">
    <property type="entry name" value="Prot_kinase_dom"/>
</dbReference>
<evidence type="ECO:0000256" key="3">
    <source>
        <dbReference type="ARBA" id="ARBA00022840"/>
    </source>
</evidence>
<dbReference type="EMBL" id="JAPFFF010000008">
    <property type="protein sequence ID" value="KAK8884843.1"/>
    <property type="molecule type" value="Genomic_DNA"/>
</dbReference>
<dbReference type="PROSITE" id="PS00107">
    <property type="entry name" value="PROTEIN_KINASE_ATP"/>
    <property type="match status" value="1"/>
</dbReference>
<dbReference type="InterPro" id="IPR011990">
    <property type="entry name" value="TPR-like_helical_dom_sf"/>
</dbReference>
<keyword evidence="3 4" id="KW-0067">ATP-binding</keyword>
<dbReference type="Pfam" id="PF00069">
    <property type="entry name" value="Pkinase"/>
    <property type="match status" value="1"/>
</dbReference>
<dbReference type="InterPro" id="IPR001245">
    <property type="entry name" value="Ser-Thr/Tyr_kinase_cat_dom"/>
</dbReference>
<evidence type="ECO:0000313" key="7">
    <source>
        <dbReference type="Proteomes" id="UP001470230"/>
    </source>
</evidence>
<dbReference type="SMART" id="SM00220">
    <property type="entry name" value="S_TKc"/>
    <property type="match status" value="1"/>
</dbReference>
<keyword evidence="1" id="KW-0723">Serine/threonine-protein kinase</keyword>
<feature type="domain" description="Protein kinase" evidence="5">
    <location>
        <begin position="13"/>
        <end position="281"/>
    </location>
</feature>
<keyword evidence="7" id="KW-1185">Reference proteome</keyword>
<reference evidence="6 7" key="1">
    <citation type="submission" date="2024-04" db="EMBL/GenBank/DDBJ databases">
        <title>Tritrichomonas musculus Genome.</title>
        <authorList>
            <person name="Alves-Ferreira E."/>
            <person name="Grigg M."/>
            <person name="Lorenzi H."/>
            <person name="Galac M."/>
        </authorList>
    </citation>
    <scope>NUCLEOTIDE SEQUENCE [LARGE SCALE GENOMIC DNA]</scope>
    <source>
        <strain evidence="6 7">EAF2021</strain>
    </source>
</reference>
<dbReference type="SMART" id="SM00671">
    <property type="entry name" value="SEL1"/>
    <property type="match status" value="2"/>
</dbReference>
<dbReference type="InterPro" id="IPR011009">
    <property type="entry name" value="Kinase-like_dom_sf"/>
</dbReference>
<evidence type="ECO:0000256" key="4">
    <source>
        <dbReference type="PROSITE-ProRule" id="PRU10141"/>
    </source>
</evidence>
<dbReference type="SUPFAM" id="SSF81901">
    <property type="entry name" value="HCP-like"/>
    <property type="match status" value="1"/>
</dbReference>
<feature type="binding site" evidence="4">
    <location>
        <position position="42"/>
    </location>
    <ligand>
        <name>ATP</name>
        <dbReference type="ChEBI" id="CHEBI:30616"/>
    </ligand>
</feature>
<keyword evidence="2 4" id="KW-0547">Nucleotide-binding</keyword>
<dbReference type="PRINTS" id="PR00109">
    <property type="entry name" value="TYRKINASE"/>
</dbReference>
<organism evidence="6 7">
    <name type="scientific">Tritrichomonas musculus</name>
    <dbReference type="NCBI Taxonomy" id="1915356"/>
    <lineage>
        <taxon>Eukaryota</taxon>
        <taxon>Metamonada</taxon>
        <taxon>Parabasalia</taxon>
        <taxon>Tritrichomonadida</taxon>
        <taxon>Tritrichomonadidae</taxon>
        <taxon>Tritrichomonas</taxon>
    </lineage>
</organism>
<name>A0ABR2K171_9EUKA</name>
<dbReference type="Proteomes" id="UP001470230">
    <property type="component" value="Unassembled WGS sequence"/>
</dbReference>
<gene>
    <name evidence="6" type="ORF">M9Y10_043964</name>
</gene>
<evidence type="ECO:0000313" key="6">
    <source>
        <dbReference type="EMBL" id="KAK8884843.1"/>
    </source>
</evidence>
<dbReference type="SUPFAM" id="SSF56112">
    <property type="entry name" value="Protein kinase-like (PK-like)"/>
    <property type="match status" value="1"/>
</dbReference>
<accession>A0ABR2K171</accession>
<dbReference type="Gene3D" id="1.10.510.10">
    <property type="entry name" value="Transferase(Phosphotransferase) domain 1"/>
    <property type="match status" value="1"/>
</dbReference>
<dbReference type="InterPro" id="IPR050167">
    <property type="entry name" value="Ser_Thr_protein_kinase"/>
</dbReference>